<feature type="signal peptide" evidence="2">
    <location>
        <begin position="1"/>
        <end position="30"/>
    </location>
</feature>
<evidence type="ECO:0000313" key="4">
    <source>
        <dbReference type="Proteomes" id="UP001362999"/>
    </source>
</evidence>
<proteinExistence type="predicted"/>
<keyword evidence="4" id="KW-1185">Reference proteome</keyword>
<feature type="region of interest" description="Disordered" evidence="1">
    <location>
        <begin position="146"/>
        <end position="170"/>
    </location>
</feature>
<comment type="caution">
    <text evidence="3">The sequence shown here is derived from an EMBL/GenBank/DDBJ whole genome shotgun (WGS) entry which is preliminary data.</text>
</comment>
<evidence type="ECO:0000256" key="1">
    <source>
        <dbReference type="SAM" id="MobiDB-lite"/>
    </source>
</evidence>
<dbReference type="AlphaFoldDB" id="A0AAW0AHZ1"/>
<sequence length="254" mass="28406">MSDAPARIPTAWRALELNILVVVFWPMVDGVRLEPKEVVHLIQEEKRFGSRLEDRALVCRIFVLADSVSAYCPSLGVDSLDIRDSPAYIGISQQPNSAPPSLFGPHHHVGYLCDHHEDMCQGSKVLLLLISDSDFADHVVGKKAYADTDRPEDEDPCGRMDSDSDSVGKTDILPDLSQVDNCDQEEFDGEDMEEEKDNAMDVDYVPDPHSIEAYKVCNVQSLNGIYPFSDNPKLLVLRLPHFIPKRSTFTAICF</sequence>
<dbReference type="Proteomes" id="UP001362999">
    <property type="component" value="Unassembled WGS sequence"/>
</dbReference>
<accession>A0AAW0AHZ1</accession>
<reference evidence="3 4" key="1">
    <citation type="journal article" date="2024" name="J Genomics">
        <title>Draft genome sequencing and assembly of Favolaschia claudopus CIRM-BRFM 2984 isolated from oak limbs.</title>
        <authorList>
            <person name="Navarro D."/>
            <person name="Drula E."/>
            <person name="Chaduli D."/>
            <person name="Cazenave R."/>
            <person name="Ahrendt S."/>
            <person name="Wang J."/>
            <person name="Lipzen A."/>
            <person name="Daum C."/>
            <person name="Barry K."/>
            <person name="Grigoriev I.V."/>
            <person name="Favel A."/>
            <person name="Rosso M.N."/>
            <person name="Martin F."/>
        </authorList>
    </citation>
    <scope>NUCLEOTIDE SEQUENCE [LARGE SCALE GENOMIC DNA]</scope>
    <source>
        <strain evidence="3 4">CIRM-BRFM 2984</strain>
    </source>
</reference>
<gene>
    <name evidence="3" type="ORF">R3P38DRAFT_3210162</name>
</gene>
<feature type="chain" id="PRO_5043350931" evidence="2">
    <location>
        <begin position="31"/>
        <end position="254"/>
    </location>
</feature>
<organism evidence="3 4">
    <name type="scientific">Favolaschia claudopus</name>
    <dbReference type="NCBI Taxonomy" id="2862362"/>
    <lineage>
        <taxon>Eukaryota</taxon>
        <taxon>Fungi</taxon>
        <taxon>Dikarya</taxon>
        <taxon>Basidiomycota</taxon>
        <taxon>Agaricomycotina</taxon>
        <taxon>Agaricomycetes</taxon>
        <taxon>Agaricomycetidae</taxon>
        <taxon>Agaricales</taxon>
        <taxon>Marasmiineae</taxon>
        <taxon>Mycenaceae</taxon>
        <taxon>Favolaschia</taxon>
    </lineage>
</organism>
<dbReference type="EMBL" id="JAWWNJ010000066">
    <property type="protein sequence ID" value="KAK7012306.1"/>
    <property type="molecule type" value="Genomic_DNA"/>
</dbReference>
<feature type="compositionally biased region" description="Basic and acidic residues" evidence="1">
    <location>
        <begin position="156"/>
        <end position="168"/>
    </location>
</feature>
<protein>
    <submittedName>
        <fullName evidence="3">Uncharacterized protein</fullName>
    </submittedName>
</protein>
<evidence type="ECO:0000313" key="3">
    <source>
        <dbReference type="EMBL" id="KAK7012306.1"/>
    </source>
</evidence>
<keyword evidence="2" id="KW-0732">Signal</keyword>
<evidence type="ECO:0000256" key="2">
    <source>
        <dbReference type="SAM" id="SignalP"/>
    </source>
</evidence>
<name>A0AAW0AHZ1_9AGAR</name>